<dbReference type="Proteomes" id="UP000530514">
    <property type="component" value="Unassembled WGS sequence"/>
</dbReference>
<dbReference type="AlphaFoldDB" id="A0A7W2AK90"/>
<gene>
    <name evidence="1" type="ORF">H1164_17930</name>
</gene>
<organism evidence="1 2">
    <name type="scientific">Thermoactinomyces daqus</name>
    <dbReference type="NCBI Taxonomy" id="1329516"/>
    <lineage>
        <taxon>Bacteria</taxon>
        <taxon>Bacillati</taxon>
        <taxon>Bacillota</taxon>
        <taxon>Bacilli</taxon>
        <taxon>Bacillales</taxon>
        <taxon>Thermoactinomycetaceae</taxon>
        <taxon>Thermoactinomyces</taxon>
    </lineage>
</organism>
<keyword evidence="2" id="KW-1185">Reference proteome</keyword>
<proteinExistence type="predicted"/>
<comment type="caution">
    <text evidence="1">The sequence shown here is derived from an EMBL/GenBank/DDBJ whole genome shotgun (WGS) entry which is preliminary data.</text>
</comment>
<sequence length="94" mass="11262">MHIDRISLIYPDVSDEEFAYFKGMLEDSVKVVKKDVPEWKGELIDNYWIGKRKKDYHYNMTLGSDEEGRVIVNWKHNSEPNNSKEIYDMRVEFT</sequence>
<reference evidence="1 2" key="1">
    <citation type="submission" date="2020-07" db="EMBL/GenBank/DDBJ databases">
        <authorList>
            <person name="Feng H."/>
        </authorList>
    </citation>
    <scope>NUCLEOTIDE SEQUENCE [LARGE SCALE GENOMIC DNA]</scope>
    <source>
        <strain evidence="2">s-11</strain>
    </source>
</reference>
<accession>A0A7W2AK90</accession>
<name>A0A7W2AK90_9BACL</name>
<evidence type="ECO:0000313" key="1">
    <source>
        <dbReference type="EMBL" id="MBA4544693.1"/>
    </source>
</evidence>
<evidence type="ECO:0000313" key="2">
    <source>
        <dbReference type="Proteomes" id="UP000530514"/>
    </source>
</evidence>
<protein>
    <submittedName>
        <fullName evidence="1">Uncharacterized protein</fullName>
    </submittedName>
</protein>
<dbReference type="EMBL" id="JACEIP010000062">
    <property type="protein sequence ID" value="MBA4544693.1"/>
    <property type="molecule type" value="Genomic_DNA"/>
</dbReference>
<dbReference type="RefSeq" id="WP_033102131.1">
    <property type="nucleotide sequence ID" value="NZ_JACEIP010000062.1"/>
</dbReference>